<feature type="domain" description="Amidohydrolase-related" evidence="5">
    <location>
        <begin position="56"/>
        <end position="436"/>
    </location>
</feature>
<keyword evidence="8" id="KW-1185">Reference proteome</keyword>
<dbReference type="Proteomes" id="UP001596104">
    <property type="component" value="Unassembled WGS sequence"/>
</dbReference>
<dbReference type="Pfam" id="PF22039">
    <property type="entry name" value="HUTI_composite_bact"/>
    <property type="match status" value="1"/>
</dbReference>
<comment type="caution">
    <text evidence="7">The sequence shown here is derived from an EMBL/GenBank/DDBJ whole genome shotgun (WGS) entry which is preliminary data.</text>
</comment>
<dbReference type="Pfam" id="PF01979">
    <property type="entry name" value="Amidohydro_1"/>
    <property type="match status" value="1"/>
</dbReference>
<dbReference type="SUPFAM" id="SSF51556">
    <property type="entry name" value="Metallo-dependent hydrolases"/>
    <property type="match status" value="1"/>
</dbReference>
<proteinExistence type="inferred from homology"/>
<feature type="domain" description="Aminodeoxyfutalosine deaminase/Imidazolonepropionase-like composite" evidence="6">
    <location>
        <begin position="21"/>
        <end position="46"/>
    </location>
</feature>
<keyword evidence="3" id="KW-0378">Hydrolase</keyword>
<organism evidence="7 8">
    <name type="scientific">Bosea vestrisii</name>
    <dbReference type="NCBI Taxonomy" id="151416"/>
    <lineage>
        <taxon>Bacteria</taxon>
        <taxon>Pseudomonadati</taxon>
        <taxon>Pseudomonadota</taxon>
        <taxon>Alphaproteobacteria</taxon>
        <taxon>Hyphomicrobiales</taxon>
        <taxon>Boseaceae</taxon>
        <taxon>Bosea</taxon>
    </lineage>
</organism>
<protein>
    <submittedName>
        <fullName evidence="7">Amidohydrolase family protein</fullName>
    </submittedName>
</protein>
<dbReference type="SUPFAM" id="SSF51338">
    <property type="entry name" value="Composite domain of metallo-dependent hydrolases"/>
    <property type="match status" value="1"/>
</dbReference>
<evidence type="ECO:0000256" key="1">
    <source>
        <dbReference type="ARBA" id="ARBA00006745"/>
    </source>
</evidence>
<reference evidence="8" key="1">
    <citation type="journal article" date="2019" name="Int. J. Syst. Evol. Microbiol.">
        <title>The Global Catalogue of Microorganisms (GCM) 10K type strain sequencing project: providing services to taxonomists for standard genome sequencing and annotation.</title>
        <authorList>
            <consortium name="The Broad Institute Genomics Platform"/>
            <consortium name="The Broad Institute Genome Sequencing Center for Infectious Disease"/>
            <person name="Wu L."/>
            <person name="Ma J."/>
        </authorList>
    </citation>
    <scope>NUCLEOTIDE SEQUENCE [LARGE SCALE GENOMIC DNA]</scope>
    <source>
        <strain evidence="8">CGMCC 1.16326</strain>
    </source>
</reference>
<dbReference type="InterPro" id="IPR050287">
    <property type="entry name" value="MTA/SAH_deaminase"/>
</dbReference>
<dbReference type="PANTHER" id="PTHR43794">
    <property type="entry name" value="AMINOHYDROLASE SSNA-RELATED"/>
    <property type="match status" value="1"/>
</dbReference>
<dbReference type="Gene3D" id="2.30.40.10">
    <property type="entry name" value="Urease, subunit C, domain 1"/>
    <property type="match status" value="1"/>
</dbReference>
<sequence length="491" mass="51845">MLVLEADHVLPDAASPVITGGAVVVRDGLIVACGSAAEIRAAYPGAETVSLGHACLMPGLVNAHQHGRGLSQIQLGFPDDSLEPWIARRRGRGVPDVYALTRLAAQQMVENGVTATLHANYSYGSGDYEAELRASIRAYDDAGLRATICVGYADRGGLVYPPAEEAAFLASLPTDVRALIGADKPGYLPLAGTVDLMARLRAEYAGHPRLSFAYGPAGPQWVSDEAWRALTADAREHGLGLHFHLLESPAQATCARSLYPEGTLARLERLGVFETRASAAHFVQATARDIADAVRLGLRVVINPGSNMRLGNGAPPVAELMDAGIRFGLGTDNCALDDNEDYLSELRLGRLLGRNAMAPADDQLRTSIAVATEWGAEAAFLTETGCIRGGFKADLVAIDLTATEGTYLDPQMPMLEAMLARATGRDVVMTMVGGRILHRRGVSIAAAAESIRAAARQTAAETRLDAGTRQLAGELAEALRRHSAAVVAGGR</sequence>
<dbReference type="EMBL" id="JBHSLV010000004">
    <property type="protein sequence ID" value="MFC5391376.1"/>
    <property type="molecule type" value="Genomic_DNA"/>
</dbReference>
<name>A0ABW0H2Z3_9HYPH</name>
<dbReference type="PANTHER" id="PTHR43794:SF11">
    <property type="entry name" value="AMIDOHYDROLASE-RELATED DOMAIN-CONTAINING PROTEIN"/>
    <property type="match status" value="1"/>
</dbReference>
<dbReference type="RefSeq" id="WP_377006226.1">
    <property type="nucleotide sequence ID" value="NZ_JBHSLV010000004.1"/>
</dbReference>
<comment type="similarity">
    <text evidence="1">Belongs to the metallo-dependent hydrolases superfamily. ATZ/TRZ family.</text>
</comment>
<accession>A0ABW0H2Z3</accession>
<evidence type="ECO:0000256" key="2">
    <source>
        <dbReference type="ARBA" id="ARBA00022723"/>
    </source>
</evidence>
<evidence type="ECO:0000313" key="8">
    <source>
        <dbReference type="Proteomes" id="UP001596104"/>
    </source>
</evidence>
<dbReference type="InterPro" id="IPR054418">
    <property type="entry name" value="MQNX/HUTI_composite_N"/>
</dbReference>
<keyword evidence="4" id="KW-0862">Zinc</keyword>
<evidence type="ECO:0000259" key="5">
    <source>
        <dbReference type="Pfam" id="PF01979"/>
    </source>
</evidence>
<dbReference type="InterPro" id="IPR011059">
    <property type="entry name" value="Metal-dep_hydrolase_composite"/>
</dbReference>
<dbReference type="Gene3D" id="3.20.20.140">
    <property type="entry name" value="Metal-dependent hydrolases"/>
    <property type="match status" value="1"/>
</dbReference>
<evidence type="ECO:0000313" key="7">
    <source>
        <dbReference type="EMBL" id="MFC5391376.1"/>
    </source>
</evidence>
<evidence type="ECO:0000256" key="3">
    <source>
        <dbReference type="ARBA" id="ARBA00022801"/>
    </source>
</evidence>
<evidence type="ECO:0000256" key="4">
    <source>
        <dbReference type="ARBA" id="ARBA00022833"/>
    </source>
</evidence>
<gene>
    <name evidence="7" type="ORF">ACFPPC_01845</name>
</gene>
<dbReference type="InterPro" id="IPR032466">
    <property type="entry name" value="Metal_Hydrolase"/>
</dbReference>
<evidence type="ECO:0000259" key="6">
    <source>
        <dbReference type="Pfam" id="PF22039"/>
    </source>
</evidence>
<keyword evidence="2" id="KW-0479">Metal-binding</keyword>
<dbReference type="InterPro" id="IPR006680">
    <property type="entry name" value="Amidohydro-rel"/>
</dbReference>